<protein>
    <recommendedName>
        <fullName evidence="3">HEAT repeat domain-containing protein</fullName>
    </recommendedName>
</protein>
<dbReference type="EMBL" id="JBEPAZ010000014">
    <property type="protein sequence ID" value="MER6429784.1"/>
    <property type="molecule type" value="Genomic_DNA"/>
</dbReference>
<dbReference type="InterPro" id="IPR011989">
    <property type="entry name" value="ARM-like"/>
</dbReference>
<organism evidence="1 2">
    <name type="scientific">Streptomyces sp. 900105245</name>
    <dbReference type="NCBI Taxonomy" id="3154379"/>
    <lineage>
        <taxon>Bacteria</taxon>
        <taxon>Bacillati</taxon>
        <taxon>Actinomycetota</taxon>
        <taxon>Actinomycetes</taxon>
        <taxon>Kitasatosporales</taxon>
        <taxon>Streptomycetaceae</taxon>
        <taxon>Streptomyces</taxon>
    </lineage>
</organism>
<keyword evidence="2" id="KW-1185">Reference proteome</keyword>
<name>A0ABV1U7W9_9ACTN</name>
<evidence type="ECO:0000313" key="1">
    <source>
        <dbReference type="EMBL" id="MER6429784.1"/>
    </source>
</evidence>
<gene>
    <name evidence="1" type="ORF">ABT272_18885</name>
</gene>
<sequence>MAAEVPESATRVLGWLRVMAGAGDWRRFERFAGVAVHLHPDGLAEILLSALRSSAPSGQDTEGAPRVNTEDVVDVLGELRAPEAVGPISRILREKRESDAPFFAVCTKIIHPLAEIGTPDARDVLREVATGSWPKPVKWHAAEELGIEEELGFDEGEMLGSA</sequence>
<accession>A0ABV1U7W9</accession>
<evidence type="ECO:0000313" key="2">
    <source>
        <dbReference type="Proteomes" id="UP001470023"/>
    </source>
</evidence>
<dbReference type="RefSeq" id="WP_352063953.1">
    <property type="nucleotide sequence ID" value="NZ_JBEPAW010000003.1"/>
</dbReference>
<evidence type="ECO:0008006" key="3">
    <source>
        <dbReference type="Google" id="ProtNLM"/>
    </source>
</evidence>
<comment type="caution">
    <text evidence="1">The sequence shown here is derived from an EMBL/GenBank/DDBJ whole genome shotgun (WGS) entry which is preliminary data.</text>
</comment>
<proteinExistence type="predicted"/>
<dbReference type="Gene3D" id="1.25.10.10">
    <property type="entry name" value="Leucine-rich Repeat Variant"/>
    <property type="match status" value="1"/>
</dbReference>
<reference evidence="1 2" key="1">
    <citation type="submission" date="2024-06" db="EMBL/GenBank/DDBJ databases">
        <title>The Natural Products Discovery Center: Release of the First 8490 Sequenced Strains for Exploring Actinobacteria Biosynthetic Diversity.</title>
        <authorList>
            <person name="Kalkreuter E."/>
            <person name="Kautsar S.A."/>
            <person name="Yang D."/>
            <person name="Bader C.D."/>
            <person name="Teijaro C.N."/>
            <person name="Fluegel L."/>
            <person name="Davis C.M."/>
            <person name="Simpson J.R."/>
            <person name="Lauterbach L."/>
            <person name="Steele A.D."/>
            <person name="Gui C."/>
            <person name="Meng S."/>
            <person name="Li G."/>
            <person name="Viehrig K."/>
            <person name="Ye F."/>
            <person name="Su P."/>
            <person name="Kiefer A.F."/>
            <person name="Nichols A."/>
            <person name="Cepeda A.J."/>
            <person name="Yan W."/>
            <person name="Fan B."/>
            <person name="Jiang Y."/>
            <person name="Adhikari A."/>
            <person name="Zheng C.-J."/>
            <person name="Schuster L."/>
            <person name="Cowan T.M."/>
            <person name="Smanski M.J."/>
            <person name="Chevrette M.G."/>
            <person name="De Carvalho L.P.S."/>
            <person name="Shen B."/>
        </authorList>
    </citation>
    <scope>NUCLEOTIDE SEQUENCE [LARGE SCALE GENOMIC DNA]</scope>
    <source>
        <strain evidence="1 2">NPDC001166</strain>
    </source>
</reference>
<dbReference type="Proteomes" id="UP001470023">
    <property type="component" value="Unassembled WGS sequence"/>
</dbReference>